<reference evidence="3 4" key="1">
    <citation type="journal article" date="2018" name="Mol. Biol. Evol.">
        <title>Broad Genomic Sampling Reveals a Smut Pathogenic Ancestry of the Fungal Clade Ustilaginomycotina.</title>
        <authorList>
            <person name="Kijpornyongpan T."/>
            <person name="Mondo S.J."/>
            <person name="Barry K."/>
            <person name="Sandor L."/>
            <person name="Lee J."/>
            <person name="Lipzen A."/>
            <person name="Pangilinan J."/>
            <person name="LaButti K."/>
            <person name="Hainaut M."/>
            <person name="Henrissat B."/>
            <person name="Grigoriev I.V."/>
            <person name="Spatafora J.W."/>
            <person name="Aime M.C."/>
        </authorList>
    </citation>
    <scope>NUCLEOTIDE SEQUENCE [LARGE SCALE GENOMIC DNA]</scope>
    <source>
        <strain evidence="3 4">MCA 3645</strain>
    </source>
</reference>
<feature type="region of interest" description="Disordered" evidence="1">
    <location>
        <begin position="1"/>
        <end position="44"/>
    </location>
</feature>
<dbReference type="GO" id="GO:0005096">
    <property type="term" value="F:GTPase activator activity"/>
    <property type="evidence" value="ECO:0007669"/>
    <property type="project" value="TreeGrafter"/>
</dbReference>
<feature type="region of interest" description="Disordered" evidence="1">
    <location>
        <begin position="254"/>
        <end position="299"/>
    </location>
</feature>
<gene>
    <name evidence="3" type="ORF">BCV70DRAFT_212622</name>
</gene>
<feature type="compositionally biased region" description="Basic residues" evidence="1">
    <location>
        <begin position="1"/>
        <end position="10"/>
    </location>
</feature>
<evidence type="ECO:0000313" key="3">
    <source>
        <dbReference type="EMBL" id="PWY98725.1"/>
    </source>
</evidence>
<dbReference type="Gene3D" id="1.10.472.80">
    <property type="entry name" value="Ypt/Rab-GAP domain of gyp1p, domain 3"/>
    <property type="match status" value="1"/>
</dbReference>
<dbReference type="InterPro" id="IPR035969">
    <property type="entry name" value="Rab-GAP_TBC_sf"/>
</dbReference>
<evidence type="ECO:0000313" key="4">
    <source>
        <dbReference type="Proteomes" id="UP000246740"/>
    </source>
</evidence>
<feature type="compositionally biased region" description="Basic and acidic residues" evidence="1">
    <location>
        <begin position="286"/>
        <end position="299"/>
    </location>
</feature>
<dbReference type="STRING" id="1882483.A0A317XK96"/>
<feature type="compositionally biased region" description="Low complexity" evidence="1">
    <location>
        <begin position="182"/>
        <end position="191"/>
    </location>
</feature>
<dbReference type="Gene3D" id="1.10.8.270">
    <property type="entry name" value="putative rabgap domain of human tbc1 domain family member 14 like domains"/>
    <property type="match status" value="1"/>
</dbReference>
<organism evidence="3 4">
    <name type="scientific">Testicularia cyperi</name>
    <dbReference type="NCBI Taxonomy" id="1882483"/>
    <lineage>
        <taxon>Eukaryota</taxon>
        <taxon>Fungi</taxon>
        <taxon>Dikarya</taxon>
        <taxon>Basidiomycota</taxon>
        <taxon>Ustilaginomycotina</taxon>
        <taxon>Ustilaginomycetes</taxon>
        <taxon>Ustilaginales</taxon>
        <taxon>Anthracoideaceae</taxon>
        <taxon>Testicularia</taxon>
    </lineage>
</organism>
<feature type="compositionally biased region" description="Polar residues" evidence="1">
    <location>
        <begin position="255"/>
        <end position="267"/>
    </location>
</feature>
<feature type="compositionally biased region" description="Polar residues" evidence="1">
    <location>
        <begin position="171"/>
        <end position="181"/>
    </location>
</feature>
<feature type="region of interest" description="Disordered" evidence="1">
    <location>
        <begin position="168"/>
        <end position="191"/>
    </location>
</feature>
<dbReference type="Proteomes" id="UP000246740">
    <property type="component" value="Unassembled WGS sequence"/>
</dbReference>
<dbReference type="FunFam" id="1.10.8.270:FF:000023">
    <property type="entry name" value="TBC domain-containing protein C1778.09"/>
    <property type="match status" value="1"/>
</dbReference>
<feature type="region of interest" description="Disordered" evidence="1">
    <location>
        <begin position="105"/>
        <end position="126"/>
    </location>
</feature>
<dbReference type="AlphaFoldDB" id="A0A317XK96"/>
<dbReference type="InterPro" id="IPR000195">
    <property type="entry name" value="Rab-GAP-TBC_dom"/>
</dbReference>
<dbReference type="PROSITE" id="PS50086">
    <property type="entry name" value="TBC_RABGAP"/>
    <property type="match status" value="1"/>
</dbReference>
<keyword evidence="4" id="KW-1185">Reference proteome</keyword>
<dbReference type="Pfam" id="PF00566">
    <property type="entry name" value="RabGAP-TBC"/>
    <property type="match status" value="1"/>
</dbReference>
<evidence type="ECO:0000259" key="2">
    <source>
        <dbReference type="PROSITE" id="PS50086"/>
    </source>
</evidence>
<accession>A0A317XK96</accession>
<evidence type="ECO:0000256" key="1">
    <source>
        <dbReference type="SAM" id="MobiDB-lite"/>
    </source>
</evidence>
<dbReference type="EMBL" id="KZ819197">
    <property type="protein sequence ID" value="PWY98725.1"/>
    <property type="molecule type" value="Genomic_DNA"/>
</dbReference>
<dbReference type="PANTHER" id="PTHR47219:SF9">
    <property type="entry name" value="GTPASE ACTIVATING PROTEIN AND CENTROSOME-ASSOCIATED, ISOFORM B"/>
    <property type="match status" value="1"/>
</dbReference>
<dbReference type="InParanoid" id="A0A317XK96"/>
<sequence length="636" mass="70342">MLKARAKREKPHVGKVDAAGNKVPSRSLTTPHAPIARRSSAPEEGYVTVDSAYQADQFNVPADSEGEFVRKTYAHFARTGVPDDGFAEGKEYTRERNGLSAWEEAALSRPESVSASAQNASPNPGAMQTEASILNIALLSTPPITARGASFAQSPKITGDGIGFAVPQAHPKSSQNATTVPSSGSLESTLSSNTFLSTDEWRRRQEMAEKRREELLAKIDRYGFFADPTEQGYHRSVLLPTALFDLPFPKKKSTGIASASTARPTSLSHDKHAAAEGPKQARRPSTVHEARAASDRSHREKEQIRIVKWSKMLAVRDRDQGHNAVSYDFSGGLDKRLRRRIFKGVPDIWRSAAWMALLQHQTGTPSAAAYLARAQPNLKDGGRARTLADHTHRFAKLKEVPSPHDVQIDLDVPRTISGHVQFHTRYGQGQRNLFHVLHAVSLMCSDCGYCQGMGPIAATLLCYFSPEHAYAAMATMHNHFGLHDTFSNGFPGMVENLYVQDQLVKLYMPELAQVLEDQMVVTSAYATKWYITLFSNSVPFETQLRLWDAWLLEGQDVVTLFALAILWAHRATILAPNADFEVILGSLSSFFVPENDDSILHWVESALHRRDVTKAIQAARQEYHRKLANGDAIPSI</sequence>
<feature type="compositionally biased region" description="Polar residues" evidence="1">
    <location>
        <begin position="111"/>
        <end position="122"/>
    </location>
</feature>
<feature type="domain" description="Rab-GAP TBC" evidence="2">
    <location>
        <begin position="344"/>
        <end position="554"/>
    </location>
</feature>
<name>A0A317XK96_9BASI</name>
<proteinExistence type="predicted"/>
<dbReference type="GO" id="GO:0031267">
    <property type="term" value="F:small GTPase binding"/>
    <property type="evidence" value="ECO:0007669"/>
    <property type="project" value="TreeGrafter"/>
</dbReference>
<dbReference type="InterPro" id="IPR050302">
    <property type="entry name" value="Rab_GAP_TBC_domain"/>
</dbReference>
<protein>
    <submittedName>
        <fullName evidence="3">RabGAP/TBC</fullName>
    </submittedName>
</protein>
<dbReference type="SUPFAM" id="SSF47923">
    <property type="entry name" value="Ypt/Rab-GAP domain of gyp1p"/>
    <property type="match status" value="2"/>
</dbReference>
<dbReference type="OrthoDB" id="294251at2759"/>
<dbReference type="SMART" id="SM00164">
    <property type="entry name" value="TBC"/>
    <property type="match status" value="1"/>
</dbReference>
<dbReference type="PANTHER" id="PTHR47219">
    <property type="entry name" value="RAB GTPASE-ACTIVATING PROTEIN 1-LIKE"/>
    <property type="match status" value="1"/>
</dbReference>